<reference evidence="1" key="1">
    <citation type="submission" date="2021-01" db="EMBL/GenBank/DDBJ databases">
        <authorList>
            <person name="Rakov C."/>
            <person name="Alkalay-Oren S."/>
            <person name="Coppenhagen-Glazer S."/>
            <person name="Hazan R."/>
        </authorList>
    </citation>
    <scope>NUCLEOTIDE SEQUENCE</scope>
</reference>
<dbReference type="InterPro" id="IPR054440">
    <property type="entry name" value="Gp32-like"/>
</dbReference>
<dbReference type="Pfam" id="PF22764">
    <property type="entry name" value="E217_Gp32"/>
    <property type="match status" value="1"/>
</dbReference>
<protein>
    <submittedName>
        <fullName evidence="1">Uncharacterized protein</fullName>
    </submittedName>
</protein>
<keyword evidence="2" id="KW-1185">Reference proteome</keyword>
<organism evidence="1 2">
    <name type="scientific">Burkholderia phage BCSR52</name>
    <dbReference type="NCBI Taxonomy" id="2805748"/>
    <lineage>
        <taxon>Viruses</taxon>
        <taxon>Duplodnaviria</taxon>
        <taxon>Heunggongvirae</taxon>
        <taxon>Uroviricota</taxon>
        <taxon>Caudoviricetes</taxon>
        <taxon>Lindbergviridae</taxon>
        <taxon>Irusalimvirus</taxon>
        <taxon>Irusalimvirus BCSR52</taxon>
    </lineage>
</organism>
<sequence>MINISGFGLSGRVTASNTFPNGFPVNAFADDMDPLDSPDLEVADTGFGLNGDMVTWSRPTGIEITLAVIPDSEDDRNLAALLEANRVAKGKRGARDTLNVVINYPNGTIVTLSQGVIVRGRPVQPVASSGRYTSKPYVFRFENVAKRTATENA</sequence>
<dbReference type="Proteomes" id="UP000622430">
    <property type="component" value="Segment"/>
</dbReference>
<evidence type="ECO:0000313" key="1">
    <source>
        <dbReference type="EMBL" id="QRE00383.1"/>
    </source>
</evidence>
<accession>A0A889IR08</accession>
<dbReference type="EMBL" id="MW460246">
    <property type="protein sequence ID" value="QRE00383.1"/>
    <property type="molecule type" value="Genomic_DNA"/>
</dbReference>
<evidence type="ECO:0000313" key="2">
    <source>
        <dbReference type="Proteomes" id="UP000622430"/>
    </source>
</evidence>
<proteinExistence type="predicted"/>
<name>A0A889IR08_9CAUD</name>